<dbReference type="GO" id="GO:0016998">
    <property type="term" value="P:cell wall macromolecule catabolic process"/>
    <property type="evidence" value="ECO:0007669"/>
    <property type="project" value="InterPro"/>
</dbReference>
<keyword evidence="3" id="KW-1185">Reference proteome</keyword>
<protein>
    <submittedName>
        <fullName evidence="2">Lysin</fullName>
    </submittedName>
</protein>
<dbReference type="GO" id="GO:0009253">
    <property type="term" value="P:peptidoglycan catabolic process"/>
    <property type="evidence" value="ECO:0007669"/>
    <property type="project" value="InterPro"/>
</dbReference>
<dbReference type="STRING" id="1291743.LOSG293_110050"/>
<dbReference type="EMBL" id="BBJM01000011">
    <property type="protein sequence ID" value="GAK47689.1"/>
    <property type="molecule type" value="Genomic_DNA"/>
</dbReference>
<organism evidence="2 3">
    <name type="scientific">Secundilactobacillus oryzae JCM 18671</name>
    <dbReference type="NCBI Taxonomy" id="1291743"/>
    <lineage>
        <taxon>Bacteria</taxon>
        <taxon>Bacillati</taxon>
        <taxon>Bacillota</taxon>
        <taxon>Bacilli</taxon>
        <taxon>Lactobacillales</taxon>
        <taxon>Lactobacillaceae</taxon>
        <taxon>Secundilactobacillus</taxon>
    </lineage>
</organism>
<dbReference type="PANTHER" id="PTHR34135:SF1">
    <property type="entry name" value="GLYCOSYL HYDROLASE FAMILY 25"/>
    <property type="match status" value="1"/>
</dbReference>
<dbReference type="GO" id="GO:0016052">
    <property type="term" value="P:carbohydrate catabolic process"/>
    <property type="evidence" value="ECO:0007669"/>
    <property type="project" value="TreeGrafter"/>
</dbReference>
<evidence type="ECO:0000256" key="1">
    <source>
        <dbReference type="ARBA" id="ARBA00010646"/>
    </source>
</evidence>
<dbReference type="Pfam" id="PF01183">
    <property type="entry name" value="Glyco_hydro_25"/>
    <property type="match status" value="1"/>
</dbReference>
<dbReference type="InterPro" id="IPR017853">
    <property type="entry name" value="GH"/>
</dbReference>
<sequence>MQKLIKHICLTGLAFVAGLFIYTNASAAKLPIYDLSEWQGNITATQAKRLKTEVGGVILRTGYGANYKDRVVDHNIAMVEKYNIPYGVYQFGQYSSVADARTEAKYAYARAKRALFYVNDAEEHTTTSFSKATQAWGAEMQSLTKKPVYLYSYRYFYNAYIGTKKNYDGFWLAAYQSSRPVPNDYQLWQYSSTHYSSALGKALDSNTQISGNWFGKSTTVSANSYPYGGRFNGETVQVRKAANFYCSSSKLATSLQNKNLTIKQTKTIKSGKSRQAVLLYNGKTVIGWFKAEDVQPYYHADYVKKLKVTNSKGIYTYLNGKRAVHYKKGQTLKVGSFKLSNGTYKAVHAGHTTTFTANKYFVKWIK</sequence>
<dbReference type="SUPFAM" id="SSF51445">
    <property type="entry name" value="(Trans)glycosidases"/>
    <property type="match status" value="1"/>
</dbReference>
<proteinExistence type="inferred from homology"/>
<evidence type="ECO:0000313" key="2">
    <source>
        <dbReference type="EMBL" id="GAK47689.1"/>
    </source>
</evidence>
<dbReference type="InterPro" id="IPR002053">
    <property type="entry name" value="Glyco_hydro_25"/>
</dbReference>
<name>A0A081BI21_9LACO</name>
<dbReference type="GO" id="GO:0003796">
    <property type="term" value="F:lysozyme activity"/>
    <property type="evidence" value="ECO:0007669"/>
    <property type="project" value="InterPro"/>
</dbReference>
<dbReference type="AlphaFoldDB" id="A0A081BI21"/>
<dbReference type="RefSeq" id="WP_051907203.1">
    <property type="nucleotide sequence ID" value="NZ_BBJM01000011.1"/>
</dbReference>
<dbReference type="Gene3D" id="3.20.20.80">
    <property type="entry name" value="Glycosidases"/>
    <property type="match status" value="1"/>
</dbReference>
<dbReference type="eggNOG" id="COG3757">
    <property type="taxonomic scope" value="Bacteria"/>
</dbReference>
<accession>A0A081BI21</accession>
<comment type="similarity">
    <text evidence="1">Belongs to the glycosyl hydrolase 25 family.</text>
</comment>
<dbReference type="PROSITE" id="PS51904">
    <property type="entry name" value="GLYCOSYL_HYDROL_F25_2"/>
    <property type="match status" value="1"/>
</dbReference>
<dbReference type="Proteomes" id="UP000028700">
    <property type="component" value="Unassembled WGS sequence"/>
</dbReference>
<gene>
    <name evidence="2" type="primary">Lys</name>
    <name evidence="2" type="ORF">LOSG293_110050</name>
</gene>
<dbReference type="PANTHER" id="PTHR34135">
    <property type="entry name" value="LYSOZYME"/>
    <property type="match status" value="1"/>
</dbReference>
<evidence type="ECO:0000313" key="3">
    <source>
        <dbReference type="Proteomes" id="UP000028700"/>
    </source>
</evidence>
<reference evidence="2" key="1">
    <citation type="journal article" date="2014" name="Genome Announc.">
        <title>Draft Genome Sequence of Lactobacillus oryzae Strain SG293T.</title>
        <authorList>
            <person name="Tanizawa Y."/>
            <person name="Fujisawa T."/>
            <person name="Mochizuki T."/>
            <person name="Kaminuma E."/>
            <person name="Nakamura Y."/>
            <person name="Tohno M."/>
        </authorList>
    </citation>
    <scope>NUCLEOTIDE SEQUENCE [LARGE SCALE GENOMIC DNA]</scope>
    <source>
        <strain evidence="2">SG293</strain>
    </source>
</reference>
<comment type="caution">
    <text evidence="2">The sequence shown here is derived from an EMBL/GenBank/DDBJ whole genome shotgun (WGS) entry which is preliminary data.</text>
</comment>
<dbReference type="OrthoDB" id="5056238at2"/>